<dbReference type="EMBL" id="CAJFCJ010000071">
    <property type="protein sequence ID" value="CAD5126678.1"/>
    <property type="molecule type" value="Genomic_DNA"/>
</dbReference>
<proteinExistence type="predicted"/>
<dbReference type="PANTHER" id="PTHR45713">
    <property type="entry name" value="FTP DOMAIN-CONTAINING PROTEIN"/>
    <property type="match status" value="1"/>
</dbReference>
<dbReference type="Gene3D" id="2.60.120.260">
    <property type="entry name" value="Galactose-binding domain-like"/>
    <property type="match status" value="2"/>
</dbReference>
<dbReference type="PANTHER" id="PTHR45713:SF6">
    <property type="entry name" value="F5_8 TYPE C DOMAIN-CONTAINING PROTEIN"/>
    <property type="match status" value="1"/>
</dbReference>
<gene>
    <name evidence="1" type="ORF">DGYR_LOCUS13912</name>
</gene>
<organism evidence="1 2">
    <name type="scientific">Dimorphilus gyrociliatus</name>
    <dbReference type="NCBI Taxonomy" id="2664684"/>
    <lineage>
        <taxon>Eukaryota</taxon>
        <taxon>Metazoa</taxon>
        <taxon>Spiralia</taxon>
        <taxon>Lophotrochozoa</taxon>
        <taxon>Annelida</taxon>
        <taxon>Polychaeta</taxon>
        <taxon>Polychaeta incertae sedis</taxon>
        <taxon>Dinophilidae</taxon>
        <taxon>Dimorphilus</taxon>
    </lineage>
</organism>
<comment type="caution">
    <text evidence="1">The sequence shown here is derived from an EMBL/GenBank/DDBJ whole genome shotgun (WGS) entry which is preliminary data.</text>
</comment>
<dbReference type="InterPro" id="IPR008979">
    <property type="entry name" value="Galactose-bd-like_sf"/>
</dbReference>
<dbReference type="SUPFAM" id="SSF49785">
    <property type="entry name" value="Galactose-binding domain-like"/>
    <property type="match status" value="2"/>
</dbReference>
<evidence type="ECO:0000313" key="1">
    <source>
        <dbReference type="EMBL" id="CAD5126678.1"/>
    </source>
</evidence>
<keyword evidence="2" id="KW-1185">Reference proteome</keyword>
<protein>
    <submittedName>
        <fullName evidence="1">DgyrCDS14749</fullName>
    </submittedName>
</protein>
<evidence type="ECO:0000313" key="2">
    <source>
        <dbReference type="Proteomes" id="UP000549394"/>
    </source>
</evidence>
<dbReference type="AlphaFoldDB" id="A0A7I8WEP4"/>
<dbReference type="OrthoDB" id="547680at2759"/>
<dbReference type="Proteomes" id="UP000549394">
    <property type="component" value="Unassembled WGS sequence"/>
</dbReference>
<reference evidence="1 2" key="1">
    <citation type="submission" date="2020-08" db="EMBL/GenBank/DDBJ databases">
        <authorList>
            <person name="Hejnol A."/>
        </authorList>
    </citation>
    <scope>NUCLEOTIDE SEQUENCE [LARGE SCALE GENOMIC DNA]</scope>
</reference>
<dbReference type="InterPro" id="IPR051941">
    <property type="entry name" value="BG_Antigen-Binding_Lectin"/>
</dbReference>
<sequence>MTVLEFDDYSKKVFNKSINRFAEDENSNFYRLICFEHMDSNEMNIAFNSEMVDYVGNFQNPLYHPKHIVDGSHYSNITLGSCTVLMKLNTDEPKITIHFKGKHIIKKVILWPTNQQTTQQLQIYMHTSHNTCSDNDIFLDNNSPTTVLCNNLKQTRSSNLTVQPTQQNDILQLCEIEIISNNIAYLKGVINKYAHRKLSTLTDGLTNINRELKIGGQFWVAINLFAYYNVLAIDLILSNNFHLSYQFVIEVTNENPYLSYNSSKYSLCGEYPHNAVGYSSYPEKFISFLCPSRGVKGQFVVFRRKTTNSLLFRIREVEVFGNYIKQSNNENTNILLHKPVWTSSSFGSIYTPQSLTDGLYNIFYHSKVSSKQWARVDTFTKYTIFRMAILNRDENLHDRARYINGLVSNYQDFNIEEYHSYSEKCFTNNEDFLSGEYRLWECETPFPVGRFAIIFLNSASAINILELEAYGQEIVDNDMVLLPVTNIDRSNDAKSIQNGDESDQYPIKIIDSLAFNALNDGFLSCSGNLASSSFEEGRITLYMDNQYLINQIGVLIPFEAPKENFKNIQVTVELFFFDKNLQKSICSNLTNNFKIKQLLYKCEYIGDRVSLYKFGGNGLMQLCEIYIFGRKQFVDNDKSIRSFANVIYSLDTWTIYSNSICDSFYPTQYYFIELPVYCKITAIGFLLRENVDFQSNLNIFALSYGIEILCTTLDMHHLRVDKPTNFTFHCKQEMITKYLRISSEIKMNITCDYYVISKEVIGIIPVKYQLKYEKKMIKQPYIYSTIRQIQNVIECYKICKMDREVCQSLVYFETLRQCNLSSFPIFANSNQYLLESSDNYYSILYKIDKNLLQLC</sequence>
<name>A0A7I8WEP4_9ANNE</name>
<accession>A0A7I8WEP4</accession>